<evidence type="ECO:0000313" key="1">
    <source>
        <dbReference type="EMBL" id="GFR20828.1"/>
    </source>
</evidence>
<dbReference type="OrthoDB" id="10597432at2759"/>
<name>A0A8X6JD37_TRICU</name>
<gene>
    <name evidence="1" type="ORF">TNCT_342761</name>
</gene>
<proteinExistence type="predicted"/>
<keyword evidence="2" id="KW-1185">Reference proteome</keyword>
<dbReference type="Proteomes" id="UP000887116">
    <property type="component" value="Unassembled WGS sequence"/>
</dbReference>
<protein>
    <submittedName>
        <fullName evidence="1">Uncharacterized protein</fullName>
    </submittedName>
</protein>
<reference evidence="1" key="1">
    <citation type="submission" date="2020-07" db="EMBL/GenBank/DDBJ databases">
        <title>Multicomponent nature underlies the extraordinary mechanical properties of spider dragline silk.</title>
        <authorList>
            <person name="Kono N."/>
            <person name="Nakamura H."/>
            <person name="Mori M."/>
            <person name="Yoshida Y."/>
            <person name="Ohtoshi R."/>
            <person name="Malay A.D."/>
            <person name="Moran D.A.P."/>
            <person name="Tomita M."/>
            <person name="Numata K."/>
            <person name="Arakawa K."/>
        </authorList>
    </citation>
    <scope>NUCLEOTIDE SEQUENCE</scope>
</reference>
<organism evidence="1 2">
    <name type="scientific">Trichonephila clavata</name>
    <name type="common">Joro spider</name>
    <name type="synonym">Nephila clavata</name>
    <dbReference type="NCBI Taxonomy" id="2740835"/>
    <lineage>
        <taxon>Eukaryota</taxon>
        <taxon>Metazoa</taxon>
        <taxon>Ecdysozoa</taxon>
        <taxon>Arthropoda</taxon>
        <taxon>Chelicerata</taxon>
        <taxon>Arachnida</taxon>
        <taxon>Araneae</taxon>
        <taxon>Araneomorphae</taxon>
        <taxon>Entelegynae</taxon>
        <taxon>Araneoidea</taxon>
        <taxon>Nephilidae</taxon>
        <taxon>Trichonephila</taxon>
    </lineage>
</organism>
<dbReference type="EMBL" id="BMAO01037874">
    <property type="protein sequence ID" value="GFR20828.1"/>
    <property type="molecule type" value="Genomic_DNA"/>
</dbReference>
<comment type="caution">
    <text evidence="1">The sequence shown here is derived from an EMBL/GenBank/DDBJ whole genome shotgun (WGS) entry which is preliminary data.</text>
</comment>
<evidence type="ECO:0000313" key="2">
    <source>
        <dbReference type="Proteomes" id="UP000887116"/>
    </source>
</evidence>
<dbReference type="AlphaFoldDB" id="A0A8X6JD37"/>
<accession>A0A8X6JD37</accession>
<sequence length="111" mass="12887">MSGYYMIITEVSTKQGFDFASKVSCSFLHKDSGLPTLSFLLLKEFTVPDSRDRASFRSLWGECFKEKRSEDKLSSKSTPRSHVIRMQWLLMQDIRRWSTPYASLLTIHNSI</sequence>